<keyword evidence="6" id="KW-1185">Reference proteome</keyword>
<evidence type="ECO:0000259" key="2">
    <source>
        <dbReference type="Pfam" id="PF10566"/>
    </source>
</evidence>
<dbReference type="Pfam" id="PF10566">
    <property type="entry name" value="Glyco_hydro_97"/>
    <property type="match status" value="1"/>
</dbReference>
<gene>
    <name evidence="5" type="ORF">J2Z82_001289</name>
</gene>
<comment type="caution">
    <text evidence="5">The sequence shown here is derived from an EMBL/GenBank/DDBJ whole genome shotgun (WGS) entry which is preliminary data.</text>
</comment>
<dbReference type="Gene3D" id="2.60.120.260">
    <property type="entry name" value="Galactose-binding domain-like"/>
    <property type="match status" value="2"/>
</dbReference>
<evidence type="ECO:0000313" key="5">
    <source>
        <dbReference type="EMBL" id="MBP1948353.1"/>
    </source>
</evidence>
<evidence type="ECO:0000256" key="1">
    <source>
        <dbReference type="SAM" id="SignalP"/>
    </source>
</evidence>
<reference evidence="5 6" key="1">
    <citation type="submission" date="2021-03" db="EMBL/GenBank/DDBJ databases">
        <title>Genomic Encyclopedia of Type Strains, Phase IV (KMG-IV): sequencing the most valuable type-strain genomes for metagenomic binning, comparative biology and taxonomic classification.</title>
        <authorList>
            <person name="Goeker M."/>
        </authorList>
    </citation>
    <scope>NUCLEOTIDE SEQUENCE [LARGE SCALE GENOMIC DNA]</scope>
    <source>
        <strain evidence="5 6">DSM 21085</strain>
    </source>
</reference>
<sequence>MGNKDKVIRKFYLMLSLILAFSMATVVQVSAEVESEQEMTAQVGSPDGKVNLDFQLTDKGAPSYQLSYNGVNLVDSSTLGFEFKEQLPLKNNFKIIKTTTNSFNKTWEPQWGEKSEIKNHYEELTVYLQEEEEPHRKLNLIFRVFDEGLGFKYVLPEQDGFSSEHIEITSEETEFQLSSNNTSWWIPNDWDSYEYNYKQTPLSQVQEVSTPFTMKTPEGIHLTVHEAALIDYAGMALKAVDGKENTLESHLAPWPDGTKVKKDSFPIETPWRTIQVGENAGDLVESDMVLNLNEPNALEDTSWIEPMKYVGVWWEMISGKSTWASGPKHGATTEHAKEYIDFAHNYLDTENQNIGLLVEGWNIGWDGNWIENGDQFNFTKSYPDYDLKEVVEYAQNKDVSYIMHNETSGDIVNYENQMGEAYDFYQELGIHAIKSGYVADNGIHNPEGQRHHGQYIVNHYLDAVKRAAEHQIMIDTHEPIKGTGLERTYPNWMSREGVSGMEYSAFSDDTNPPEHATILPFTRMMGGPIDFTPGIFDVEISHANTRVHTTRAKQLALYVTISSGTQMVADLPENYKDEDGNILPEFQFIKDVPVTWDDIIVPDAAIGDYASIIRRSGEEWYIGSITDENARNLDIALDFLDKGEQYVAEIYSDGPDADLVTNPTSVSINKVIVKSNDTLTASLAAGGGQAVRIYPASEKELAKFPNYKKQKVKVSYEDFAKSIQSNDEFAVKVNVRNKGNVIAAKQLELKIDGEKVDEKFVRVAPRSTKEVSLTYKKLFEAGDYEFGVNGLNTQQVTVNEKEPTFDYYNLDVLLEGQTITATADVVNYGSYAGETEVPLYVNGEVVKSETVEVPAQAGGASVEVKLTYQLTETVGIFEVSLGDLTKTIGLPSIEMAGEWLFQKGDDPSWKEEDFDDSDWETVNLPSSWEEHSNYTDNSVYGWYRKTIDIPAEWEGHSLKVRLGKIDDVDTTYFNGHKIGQTGTFPTGEGEEGMVTAWEADREYVIPAEAIQYGEENVISIRVFDGTGGGGLYAGPVTPLEIFVEGEDKPDVEVPGYDDPTLKLINGDFEDGTTGWTLTGNASGGVDSNDAYEGSKYWIWSSNPYTAEVSQTITELENGTYTVSAMVKQNTGTADLSRMELSGYGGDPVYTDIAHGPEYKEISGTVQVTNGTLEIAFYQEAPGNTNLQIDNVTLTLIETN</sequence>
<dbReference type="RefSeq" id="WP_209479926.1">
    <property type="nucleotide sequence ID" value="NZ_JAGGKK010000005.1"/>
</dbReference>
<keyword evidence="1" id="KW-0732">Signal</keyword>
<keyword evidence="5" id="KW-0378">Hydrolase</keyword>
<feature type="domain" description="Glycosyl-hydrolase 97 catalytic" evidence="2">
    <location>
        <begin position="313"/>
        <end position="498"/>
    </location>
</feature>
<dbReference type="GO" id="GO:0004558">
    <property type="term" value="F:alpha-1,4-glucosidase activity"/>
    <property type="evidence" value="ECO:0007669"/>
    <property type="project" value="UniProtKB-EC"/>
</dbReference>
<protein>
    <submittedName>
        <fullName evidence="5">Alpha-glucosidase</fullName>
        <ecNumber evidence="5">3.2.1.20</ecNumber>
    </submittedName>
</protein>
<dbReference type="PANTHER" id="PTHR35803:SF1">
    <property type="entry name" value="GLUCAN 1,4-ALPHA-GLUCOSIDASE SUSB"/>
    <property type="match status" value="1"/>
</dbReference>
<dbReference type="PANTHER" id="PTHR35803">
    <property type="entry name" value="GLUCAN 1,4-ALPHA-GLUCOSIDASE SUSB-RELATED"/>
    <property type="match status" value="1"/>
</dbReference>
<dbReference type="Pfam" id="PF14508">
    <property type="entry name" value="GH97_N"/>
    <property type="match status" value="1"/>
</dbReference>
<feature type="domain" description="Glycosyl-hydrolase 97 C-terminal oligomerisation" evidence="4">
    <location>
        <begin position="595"/>
        <end position="693"/>
    </location>
</feature>
<dbReference type="Pfam" id="PF14509">
    <property type="entry name" value="GH97_C"/>
    <property type="match status" value="1"/>
</dbReference>
<organism evidence="5 6">
    <name type="scientific">Virgibacillus litoralis</name>
    <dbReference type="NCBI Taxonomy" id="578221"/>
    <lineage>
        <taxon>Bacteria</taxon>
        <taxon>Bacillati</taxon>
        <taxon>Bacillota</taxon>
        <taxon>Bacilli</taxon>
        <taxon>Bacillales</taxon>
        <taxon>Bacillaceae</taxon>
        <taxon>Virgibacillus</taxon>
    </lineage>
</organism>
<accession>A0ABS4HBV4</accession>
<name>A0ABS4HBV4_9BACI</name>
<dbReference type="InterPro" id="IPR029483">
    <property type="entry name" value="GH97_C"/>
</dbReference>
<evidence type="ECO:0000313" key="6">
    <source>
        <dbReference type="Proteomes" id="UP001519328"/>
    </source>
</evidence>
<evidence type="ECO:0000259" key="3">
    <source>
        <dbReference type="Pfam" id="PF14508"/>
    </source>
</evidence>
<proteinExistence type="predicted"/>
<dbReference type="SUPFAM" id="SSF49785">
    <property type="entry name" value="Galactose-binding domain-like"/>
    <property type="match status" value="2"/>
</dbReference>
<evidence type="ECO:0000259" key="4">
    <source>
        <dbReference type="Pfam" id="PF14509"/>
    </source>
</evidence>
<dbReference type="EMBL" id="JAGGKK010000005">
    <property type="protein sequence ID" value="MBP1948353.1"/>
    <property type="molecule type" value="Genomic_DNA"/>
</dbReference>
<dbReference type="Gene3D" id="3.20.20.70">
    <property type="entry name" value="Aldolase class I"/>
    <property type="match status" value="1"/>
</dbReference>
<dbReference type="Gene3D" id="2.70.98.10">
    <property type="match status" value="1"/>
</dbReference>
<feature type="signal peptide" evidence="1">
    <location>
        <begin position="1"/>
        <end position="31"/>
    </location>
</feature>
<dbReference type="InterPro" id="IPR013785">
    <property type="entry name" value="Aldolase_TIM"/>
</dbReference>
<dbReference type="EC" id="3.2.1.20" evidence="5"/>
<dbReference type="InterPro" id="IPR052720">
    <property type="entry name" value="Glycosyl_hydrolase_97"/>
</dbReference>
<dbReference type="InterPro" id="IPR014718">
    <property type="entry name" value="GH-type_carb-bd"/>
</dbReference>
<feature type="chain" id="PRO_5046818045" evidence="1">
    <location>
        <begin position="32"/>
        <end position="1199"/>
    </location>
</feature>
<dbReference type="InterPro" id="IPR029486">
    <property type="entry name" value="GH97_N"/>
</dbReference>
<dbReference type="InterPro" id="IPR008979">
    <property type="entry name" value="Galactose-bd-like_sf"/>
</dbReference>
<dbReference type="Proteomes" id="UP001519328">
    <property type="component" value="Unassembled WGS sequence"/>
</dbReference>
<keyword evidence="5" id="KW-0326">Glycosidase</keyword>
<dbReference type="InterPro" id="IPR019563">
    <property type="entry name" value="GH97_catalytic"/>
</dbReference>
<feature type="domain" description="Glycosyl-hydrolase 97 N-terminal" evidence="3">
    <location>
        <begin position="43"/>
        <end position="295"/>
    </location>
</feature>